<dbReference type="EMBL" id="JADNYJ010000001">
    <property type="protein sequence ID" value="KAF8914080.1"/>
    <property type="molecule type" value="Genomic_DNA"/>
</dbReference>
<dbReference type="InterPro" id="IPR037700">
    <property type="entry name" value="NUP88/NUP82"/>
</dbReference>
<name>A0A9P5P3C1_GYMJU</name>
<proteinExistence type="predicted"/>
<sequence>MEVMIEDEWTNLLHDHPIFSVPKSHESILSKDRNILELSTNTVSNFTNLEPEDDSLAPSGRRQIMILKDADIIVAAGTEIRMSSIGDLKLSRTVRKSYKTLHTPNIQFEIHQISLNPSGNLLAVAGAYQVAVIVLPRSGYGRLISDSIDCRAAHVGQFYHAANNSAPIAKIDWHPWGKKLREYHTSIDTEEPQQILTFVPERKAKSFIAEDSSEREVASFTIGKGNADWGPLTVYAVMKSGDIFSICPYIPQNALSRHPMFTLWNVLFSEQEFLAQETSPNSKLLSAIYDYQHKYSIPMHPPTTIKAPPLRQGPFLLQPSPRLLEGSEGGDATDITYLSFGTDDSADDTKDPEHLGVVLVAYQDGKKVEARWNIKNEDASSHDLPVLATYETIDLGVVEMLAQVIVHGKSGALLDLIPGSHPVFLPDPLHDDMVYVYHAFGVHALDISPVLQHLTASLREENEDESLLKENLEEDATTSVMPILNTFSAGRRCSNPVVAVAIPNNVYLTYSIFILTSVMRMISFPLHIRSQPSDTKKPPVVDAGPDATNKSKWLTPLEGPIKYVSSLGKEPYNPPIVTTRFPGLLNDPKSSLSSSSKQFMLTPETLRFIGKAVGDIGSQIQEIHVAYQVAIARLAAQRQELGHQLAKCKDMQSRIEKLKGPDRQASEGRLANIQEEQKTLLARFDRLLQALMKEASPELSEYETKWFGELKRMKQEVEKEYSRILPSLRSLAEKEGQMGKKTAESNQSLGFSQAFEYGQRSNLDRTRIRDVEKEITKLAARLDLSLGQPPMP</sequence>
<dbReference type="GO" id="GO:0006406">
    <property type="term" value="P:mRNA export from nucleus"/>
    <property type="evidence" value="ECO:0007669"/>
    <property type="project" value="TreeGrafter"/>
</dbReference>
<evidence type="ECO:0000256" key="4">
    <source>
        <dbReference type="ARBA" id="ARBA00022927"/>
    </source>
</evidence>
<evidence type="ECO:0000313" key="9">
    <source>
        <dbReference type="Proteomes" id="UP000724874"/>
    </source>
</evidence>
<comment type="subcellular location">
    <subcellularLocation>
        <location evidence="1">Nucleus</location>
        <location evidence="1">Nuclear pore complex</location>
    </subcellularLocation>
</comment>
<dbReference type="PANTHER" id="PTHR13257">
    <property type="entry name" value="NUCLEOPORIN NUP84-RELATED"/>
    <property type="match status" value="1"/>
</dbReference>
<dbReference type="GO" id="GO:0000056">
    <property type="term" value="P:ribosomal small subunit export from nucleus"/>
    <property type="evidence" value="ECO:0007669"/>
    <property type="project" value="InterPro"/>
</dbReference>
<evidence type="ECO:0000256" key="3">
    <source>
        <dbReference type="ARBA" id="ARBA00022816"/>
    </source>
</evidence>
<dbReference type="Pfam" id="PF10168">
    <property type="entry name" value="Nup88"/>
    <property type="match status" value="1"/>
</dbReference>
<dbReference type="GO" id="GO:0005643">
    <property type="term" value="C:nuclear pore"/>
    <property type="evidence" value="ECO:0007669"/>
    <property type="project" value="UniProtKB-SubCell"/>
</dbReference>
<dbReference type="Proteomes" id="UP000724874">
    <property type="component" value="Unassembled WGS sequence"/>
</dbReference>
<evidence type="ECO:0000256" key="5">
    <source>
        <dbReference type="ARBA" id="ARBA00023010"/>
    </source>
</evidence>
<keyword evidence="6" id="KW-0906">Nuclear pore complex</keyword>
<protein>
    <submittedName>
        <fullName evidence="8">Uncharacterized protein</fullName>
    </submittedName>
</protein>
<evidence type="ECO:0000256" key="2">
    <source>
        <dbReference type="ARBA" id="ARBA00022448"/>
    </source>
</evidence>
<dbReference type="AlphaFoldDB" id="A0A9P5P3C1"/>
<keyword evidence="7" id="KW-0539">Nucleus</keyword>
<accession>A0A9P5P3C1</accession>
<dbReference type="GO" id="GO:0006606">
    <property type="term" value="P:protein import into nucleus"/>
    <property type="evidence" value="ECO:0007669"/>
    <property type="project" value="TreeGrafter"/>
</dbReference>
<evidence type="ECO:0000256" key="7">
    <source>
        <dbReference type="ARBA" id="ARBA00023242"/>
    </source>
</evidence>
<keyword evidence="9" id="KW-1185">Reference proteome</keyword>
<gene>
    <name evidence="8" type="ORF">CPB84DRAFT_1832863</name>
</gene>
<keyword evidence="3" id="KW-0509">mRNA transport</keyword>
<organism evidence="8 9">
    <name type="scientific">Gymnopilus junonius</name>
    <name type="common">Spectacular rustgill mushroom</name>
    <name type="synonym">Gymnopilus spectabilis subsp. junonius</name>
    <dbReference type="NCBI Taxonomy" id="109634"/>
    <lineage>
        <taxon>Eukaryota</taxon>
        <taxon>Fungi</taxon>
        <taxon>Dikarya</taxon>
        <taxon>Basidiomycota</taxon>
        <taxon>Agaricomycotina</taxon>
        <taxon>Agaricomycetes</taxon>
        <taxon>Agaricomycetidae</taxon>
        <taxon>Agaricales</taxon>
        <taxon>Agaricineae</taxon>
        <taxon>Hymenogastraceae</taxon>
        <taxon>Gymnopilus</taxon>
    </lineage>
</organism>
<keyword evidence="4" id="KW-0653">Protein transport</keyword>
<dbReference type="InterPro" id="IPR019321">
    <property type="entry name" value="Nucleoporin_Nup88"/>
</dbReference>
<dbReference type="GO" id="GO:0017056">
    <property type="term" value="F:structural constituent of nuclear pore"/>
    <property type="evidence" value="ECO:0007669"/>
    <property type="project" value="InterPro"/>
</dbReference>
<reference evidence="8" key="1">
    <citation type="submission" date="2020-11" db="EMBL/GenBank/DDBJ databases">
        <authorList>
            <consortium name="DOE Joint Genome Institute"/>
            <person name="Ahrendt S."/>
            <person name="Riley R."/>
            <person name="Andreopoulos W."/>
            <person name="LaButti K."/>
            <person name="Pangilinan J."/>
            <person name="Ruiz-duenas F.J."/>
            <person name="Barrasa J.M."/>
            <person name="Sanchez-Garcia M."/>
            <person name="Camarero S."/>
            <person name="Miyauchi S."/>
            <person name="Serrano A."/>
            <person name="Linde D."/>
            <person name="Babiker R."/>
            <person name="Drula E."/>
            <person name="Ayuso-Fernandez I."/>
            <person name="Pacheco R."/>
            <person name="Padilla G."/>
            <person name="Ferreira P."/>
            <person name="Barriuso J."/>
            <person name="Kellner H."/>
            <person name="Castanera R."/>
            <person name="Alfaro M."/>
            <person name="Ramirez L."/>
            <person name="Pisabarro A.G."/>
            <person name="Kuo A."/>
            <person name="Tritt A."/>
            <person name="Lipzen A."/>
            <person name="He G."/>
            <person name="Yan M."/>
            <person name="Ng V."/>
            <person name="Cullen D."/>
            <person name="Martin F."/>
            <person name="Rosso M.-N."/>
            <person name="Henrissat B."/>
            <person name="Hibbett D."/>
            <person name="Martinez A.T."/>
            <person name="Grigoriev I.V."/>
        </authorList>
    </citation>
    <scope>NUCLEOTIDE SEQUENCE</scope>
    <source>
        <strain evidence="8">AH 44721</strain>
    </source>
</reference>
<evidence type="ECO:0000256" key="6">
    <source>
        <dbReference type="ARBA" id="ARBA00023132"/>
    </source>
</evidence>
<keyword evidence="2" id="KW-0813">Transport</keyword>
<evidence type="ECO:0000313" key="8">
    <source>
        <dbReference type="EMBL" id="KAF8914080.1"/>
    </source>
</evidence>
<dbReference type="OrthoDB" id="341482at2759"/>
<dbReference type="GO" id="GO:0000055">
    <property type="term" value="P:ribosomal large subunit export from nucleus"/>
    <property type="evidence" value="ECO:0007669"/>
    <property type="project" value="InterPro"/>
</dbReference>
<evidence type="ECO:0000256" key="1">
    <source>
        <dbReference type="ARBA" id="ARBA00004567"/>
    </source>
</evidence>
<keyword evidence="5" id="KW-0811">Translocation</keyword>
<dbReference type="PANTHER" id="PTHR13257:SF0">
    <property type="entry name" value="NUCLEAR PORE COMPLEX PROTEIN NUP88"/>
    <property type="match status" value="1"/>
</dbReference>
<comment type="caution">
    <text evidence="8">The sequence shown here is derived from an EMBL/GenBank/DDBJ whole genome shotgun (WGS) entry which is preliminary data.</text>
</comment>